<feature type="compositionally biased region" description="Polar residues" evidence="8">
    <location>
        <begin position="1"/>
        <end position="10"/>
    </location>
</feature>
<dbReference type="PANTHER" id="PTHR30193">
    <property type="entry name" value="ABC TRANSPORTER PERMEASE PROTEIN"/>
    <property type="match status" value="1"/>
</dbReference>
<keyword evidence="2 7" id="KW-0813">Transport</keyword>
<dbReference type="GO" id="GO:0055085">
    <property type="term" value="P:transmembrane transport"/>
    <property type="evidence" value="ECO:0007669"/>
    <property type="project" value="InterPro"/>
</dbReference>
<name>A0A7Y9EVP3_9MICO</name>
<dbReference type="PROSITE" id="PS50928">
    <property type="entry name" value="ABC_TM1"/>
    <property type="match status" value="1"/>
</dbReference>
<evidence type="ECO:0000256" key="2">
    <source>
        <dbReference type="ARBA" id="ARBA00022448"/>
    </source>
</evidence>
<evidence type="ECO:0000256" key="6">
    <source>
        <dbReference type="ARBA" id="ARBA00023136"/>
    </source>
</evidence>
<dbReference type="InterPro" id="IPR051393">
    <property type="entry name" value="ABC_transporter_permease"/>
</dbReference>
<evidence type="ECO:0000256" key="4">
    <source>
        <dbReference type="ARBA" id="ARBA00022692"/>
    </source>
</evidence>
<dbReference type="PANTHER" id="PTHR30193:SF37">
    <property type="entry name" value="INNER MEMBRANE ABC TRANSPORTER PERMEASE PROTEIN YCJO"/>
    <property type="match status" value="1"/>
</dbReference>
<keyword evidence="3" id="KW-1003">Cell membrane</keyword>
<feature type="region of interest" description="Disordered" evidence="8">
    <location>
        <begin position="1"/>
        <end position="21"/>
    </location>
</feature>
<evidence type="ECO:0000259" key="9">
    <source>
        <dbReference type="PROSITE" id="PS50928"/>
    </source>
</evidence>
<evidence type="ECO:0000256" key="3">
    <source>
        <dbReference type="ARBA" id="ARBA00022475"/>
    </source>
</evidence>
<gene>
    <name evidence="10" type="ORF">BKA02_001862</name>
</gene>
<accession>A0A7Y9EVP3</accession>
<dbReference type="RefSeq" id="WP_218844503.1">
    <property type="nucleotide sequence ID" value="NZ_BAABLC010000002.1"/>
</dbReference>
<protein>
    <submittedName>
        <fullName evidence="10">Raffinose/stachyose/melibiose transport system permease protein</fullName>
    </submittedName>
</protein>
<dbReference type="InterPro" id="IPR035906">
    <property type="entry name" value="MetI-like_sf"/>
</dbReference>
<feature type="transmembrane region" description="Helical" evidence="7">
    <location>
        <begin position="179"/>
        <end position="203"/>
    </location>
</feature>
<proteinExistence type="inferred from homology"/>
<evidence type="ECO:0000256" key="1">
    <source>
        <dbReference type="ARBA" id="ARBA00004651"/>
    </source>
</evidence>
<feature type="transmembrane region" description="Helical" evidence="7">
    <location>
        <begin position="96"/>
        <end position="118"/>
    </location>
</feature>
<organism evidence="10 11">
    <name type="scientific">Microbacterium pseudoresistens</name>
    <dbReference type="NCBI Taxonomy" id="640634"/>
    <lineage>
        <taxon>Bacteria</taxon>
        <taxon>Bacillati</taxon>
        <taxon>Actinomycetota</taxon>
        <taxon>Actinomycetes</taxon>
        <taxon>Micrococcales</taxon>
        <taxon>Microbacteriaceae</taxon>
        <taxon>Microbacterium</taxon>
    </lineage>
</organism>
<dbReference type="Gene3D" id="1.10.3720.10">
    <property type="entry name" value="MetI-like"/>
    <property type="match status" value="1"/>
</dbReference>
<dbReference type="GO" id="GO:0005886">
    <property type="term" value="C:plasma membrane"/>
    <property type="evidence" value="ECO:0007669"/>
    <property type="project" value="UniProtKB-SubCell"/>
</dbReference>
<comment type="similarity">
    <text evidence="7">Belongs to the binding-protein-dependent transport system permease family.</text>
</comment>
<evidence type="ECO:0000256" key="8">
    <source>
        <dbReference type="SAM" id="MobiDB-lite"/>
    </source>
</evidence>
<sequence length="325" mass="35785">MSTDTVATESDGTEPMPKPRKRTVRRAHGLAGWAFLLPALLVYVIFLVYPMIRSLLGSLWDWRGMRAQSFTGLDNFTRLFSGQNADLVTNAFWHNVLWFIGVLVVQNMIGLLLAYILFVRGARWTFFQNWFFFPAILSPVLVGALWRLILTPDGPLDGVLMGMGITSEPLTLLGNGSTALWVLIAVDIWNWIGLPILVFLAGLNALNPEIFEAARLDGASSGRTLFQIAVPLVTPSVTTLAVLSFINSFNQFDIVYVMQGVQGGPNFATDTLVTFFYRLAFGAQGSVGITDVGLAMALGAILFIFMTAVSGMALRFFNKRAEMIQ</sequence>
<dbReference type="SUPFAM" id="SSF161098">
    <property type="entry name" value="MetI-like"/>
    <property type="match status" value="1"/>
</dbReference>
<evidence type="ECO:0000313" key="11">
    <source>
        <dbReference type="Proteomes" id="UP000552045"/>
    </source>
</evidence>
<dbReference type="InterPro" id="IPR000515">
    <property type="entry name" value="MetI-like"/>
</dbReference>
<evidence type="ECO:0000256" key="5">
    <source>
        <dbReference type="ARBA" id="ARBA00022989"/>
    </source>
</evidence>
<dbReference type="CDD" id="cd06261">
    <property type="entry name" value="TM_PBP2"/>
    <property type="match status" value="1"/>
</dbReference>
<dbReference type="Proteomes" id="UP000552045">
    <property type="component" value="Unassembled WGS sequence"/>
</dbReference>
<keyword evidence="4 7" id="KW-0812">Transmembrane</keyword>
<evidence type="ECO:0000256" key="7">
    <source>
        <dbReference type="RuleBase" id="RU363032"/>
    </source>
</evidence>
<dbReference type="Pfam" id="PF00528">
    <property type="entry name" value="BPD_transp_1"/>
    <property type="match status" value="1"/>
</dbReference>
<feature type="domain" description="ABC transmembrane type-1" evidence="9">
    <location>
        <begin position="92"/>
        <end position="313"/>
    </location>
</feature>
<feature type="transmembrane region" description="Helical" evidence="7">
    <location>
        <begin position="30"/>
        <end position="52"/>
    </location>
</feature>
<keyword evidence="5 7" id="KW-1133">Transmembrane helix</keyword>
<dbReference type="EMBL" id="JACCBH010000001">
    <property type="protein sequence ID" value="NYD54807.1"/>
    <property type="molecule type" value="Genomic_DNA"/>
</dbReference>
<feature type="transmembrane region" description="Helical" evidence="7">
    <location>
        <begin position="224"/>
        <end position="246"/>
    </location>
</feature>
<comment type="subcellular location">
    <subcellularLocation>
        <location evidence="1 7">Cell membrane</location>
        <topology evidence="1 7">Multi-pass membrane protein</topology>
    </subcellularLocation>
</comment>
<feature type="transmembrane region" description="Helical" evidence="7">
    <location>
        <begin position="294"/>
        <end position="317"/>
    </location>
</feature>
<feature type="transmembrane region" description="Helical" evidence="7">
    <location>
        <begin position="130"/>
        <end position="149"/>
    </location>
</feature>
<keyword evidence="6 7" id="KW-0472">Membrane</keyword>
<keyword evidence="11" id="KW-1185">Reference proteome</keyword>
<dbReference type="AlphaFoldDB" id="A0A7Y9EVP3"/>
<reference evidence="10 11" key="1">
    <citation type="submission" date="2020-07" db="EMBL/GenBank/DDBJ databases">
        <title>Sequencing the genomes of 1000 actinobacteria strains.</title>
        <authorList>
            <person name="Klenk H.-P."/>
        </authorList>
    </citation>
    <scope>NUCLEOTIDE SEQUENCE [LARGE SCALE GENOMIC DNA]</scope>
    <source>
        <strain evidence="10 11">DSM 22185</strain>
    </source>
</reference>
<evidence type="ECO:0000313" key="10">
    <source>
        <dbReference type="EMBL" id="NYD54807.1"/>
    </source>
</evidence>
<comment type="caution">
    <text evidence="10">The sequence shown here is derived from an EMBL/GenBank/DDBJ whole genome shotgun (WGS) entry which is preliminary data.</text>
</comment>